<dbReference type="Pfam" id="PF19621">
    <property type="entry name" value="DUF6126"/>
    <property type="match status" value="1"/>
</dbReference>
<dbReference type="Proteomes" id="UP001272987">
    <property type="component" value="Unassembled WGS sequence"/>
</dbReference>
<accession>A0AAP6BAJ1</accession>
<dbReference type="EMBL" id="JARAWP010000011">
    <property type="protein sequence ID" value="MDX3020230.1"/>
    <property type="molecule type" value="Genomic_DNA"/>
</dbReference>
<name>A0AAP6BAJ1_9ACTN</name>
<comment type="caution">
    <text evidence="2">The sequence shown here is derived from an EMBL/GenBank/DDBJ whole genome shotgun (WGS) entry which is preliminary data.</text>
</comment>
<dbReference type="GeneID" id="69812255"/>
<dbReference type="AlphaFoldDB" id="A0AAP6BAJ1"/>
<dbReference type="InterPro" id="IPR046129">
    <property type="entry name" value="DUF6126"/>
</dbReference>
<sequence>MSDNREEGFPRALWIRLLIYVVGGHVLALFIWFLFEAGARQ</sequence>
<proteinExistence type="predicted"/>
<reference evidence="2 4" key="1">
    <citation type="journal article" date="2023" name="Microb. Genom.">
        <title>Mesoterricola silvestris gen. nov., sp. nov., Mesoterricola sediminis sp. nov., Geothrix oryzae sp. nov., Geothrix edaphica sp. nov., Geothrix rubra sp. nov., and Geothrix limicola sp. nov., six novel members of Acidobacteriota isolated from soils.</title>
        <authorList>
            <person name="Weisberg A.J."/>
            <person name="Pearce E."/>
            <person name="Kramer C.G."/>
            <person name="Chang J.H."/>
            <person name="Clarke C.R."/>
        </authorList>
    </citation>
    <scope>NUCLEOTIDE SEQUENCE</scope>
    <source>
        <strain evidence="3 4">NB05-1H</strain>
        <strain evidence="2">NRRL_B-16521</strain>
    </source>
</reference>
<organism evidence="2 5">
    <name type="scientific">Streptomyces acidiscabies</name>
    <dbReference type="NCBI Taxonomy" id="42234"/>
    <lineage>
        <taxon>Bacteria</taxon>
        <taxon>Bacillati</taxon>
        <taxon>Actinomycetota</taxon>
        <taxon>Actinomycetes</taxon>
        <taxon>Kitasatosporales</taxon>
        <taxon>Streptomycetaceae</taxon>
        <taxon>Streptomyces</taxon>
    </lineage>
</organism>
<evidence type="ECO:0000313" key="5">
    <source>
        <dbReference type="Proteomes" id="UP001282288"/>
    </source>
</evidence>
<dbReference type="EMBL" id="JARAWC010000010">
    <property type="protein sequence ID" value="MDX2961073.1"/>
    <property type="molecule type" value="Genomic_DNA"/>
</dbReference>
<dbReference type="RefSeq" id="WP_010356634.1">
    <property type="nucleotide sequence ID" value="NZ_BCMK01000058.1"/>
</dbReference>
<keyword evidence="1" id="KW-0812">Transmembrane</keyword>
<dbReference type="Proteomes" id="UP001282288">
    <property type="component" value="Unassembled WGS sequence"/>
</dbReference>
<evidence type="ECO:0000313" key="2">
    <source>
        <dbReference type="EMBL" id="MDX2961073.1"/>
    </source>
</evidence>
<evidence type="ECO:0000313" key="3">
    <source>
        <dbReference type="EMBL" id="MDX3020230.1"/>
    </source>
</evidence>
<keyword evidence="1" id="KW-0472">Membrane</keyword>
<gene>
    <name evidence="2" type="ORF">PV399_15320</name>
    <name evidence="3" type="ORF">PV666_20400</name>
</gene>
<keyword evidence="1" id="KW-1133">Transmembrane helix</keyword>
<evidence type="ECO:0000256" key="1">
    <source>
        <dbReference type="SAM" id="Phobius"/>
    </source>
</evidence>
<evidence type="ECO:0000313" key="4">
    <source>
        <dbReference type="Proteomes" id="UP001272987"/>
    </source>
</evidence>
<protein>
    <submittedName>
        <fullName evidence="2">DUF6126 family protein</fullName>
    </submittedName>
</protein>
<keyword evidence="4" id="KW-1185">Reference proteome</keyword>
<feature type="transmembrane region" description="Helical" evidence="1">
    <location>
        <begin position="12"/>
        <end position="35"/>
    </location>
</feature>